<dbReference type="AlphaFoldDB" id="A0AAD4Q3N9"/>
<gene>
    <name evidence="2" type="ORF">BGW36DRAFT_356124</name>
</gene>
<dbReference type="Proteomes" id="UP001201262">
    <property type="component" value="Unassembled WGS sequence"/>
</dbReference>
<accession>A0AAD4Q3N9</accession>
<reference evidence="2" key="1">
    <citation type="submission" date="2021-12" db="EMBL/GenBank/DDBJ databases">
        <title>Convergent genome expansion in fungi linked to evolution of root-endophyte symbiosis.</title>
        <authorList>
            <consortium name="DOE Joint Genome Institute"/>
            <person name="Ke Y.-H."/>
            <person name="Bonito G."/>
            <person name="Liao H.-L."/>
            <person name="Looney B."/>
            <person name="Rojas-Flechas A."/>
            <person name="Nash J."/>
            <person name="Hameed K."/>
            <person name="Schadt C."/>
            <person name="Martin F."/>
            <person name="Crous P.W."/>
            <person name="Miettinen O."/>
            <person name="Magnuson J.K."/>
            <person name="Labbe J."/>
            <person name="Jacobson D."/>
            <person name="Doktycz M.J."/>
            <person name="Veneault-Fourrey C."/>
            <person name="Kuo A."/>
            <person name="Mondo S."/>
            <person name="Calhoun S."/>
            <person name="Riley R."/>
            <person name="Ohm R."/>
            <person name="LaButti K."/>
            <person name="Andreopoulos B."/>
            <person name="Pangilinan J."/>
            <person name="Nolan M."/>
            <person name="Tritt A."/>
            <person name="Clum A."/>
            <person name="Lipzen A."/>
            <person name="Daum C."/>
            <person name="Barry K."/>
            <person name="Grigoriev I.V."/>
            <person name="Vilgalys R."/>
        </authorList>
    </citation>
    <scope>NUCLEOTIDE SEQUENCE</scope>
    <source>
        <strain evidence="2">PMI_201</strain>
    </source>
</reference>
<sequence length="321" mass="35194">MSTLALSPLGVQPLAPLAQPGLRALRQTKMSKINRMNAIPRSTPLKCSIVYNSDEENMAPTSKLDSTKRKRTAEDDEQLYESPKALKTDHVPSAVTLDSKRIEASTPRKIKVAIGKPAGRSPVTKPLKAFGRRSQRDSTIKRPSFVPSYRPSTSKLQPKRQPTQPAGWAFDIHVDTPEEEATNTMQHFAGRLDISDDEVAAKVDDRGKENIPPHELGIVMPSTPQPSVSTSHERKNMMALSRSPLGELKASDYFPKDLKDVFHTAILDEEPVKSISKIPSSTTVSNSLEFTEPEITSSDFANTKAEIALAVGLCSVTETPL</sequence>
<evidence type="ECO:0000256" key="1">
    <source>
        <dbReference type="SAM" id="MobiDB-lite"/>
    </source>
</evidence>
<keyword evidence="3" id="KW-1185">Reference proteome</keyword>
<feature type="compositionally biased region" description="Polar residues" evidence="1">
    <location>
        <begin position="150"/>
        <end position="164"/>
    </location>
</feature>
<evidence type="ECO:0000313" key="3">
    <source>
        <dbReference type="Proteomes" id="UP001201262"/>
    </source>
</evidence>
<dbReference type="EMBL" id="JAJTJA010000003">
    <property type="protein sequence ID" value="KAH8701978.1"/>
    <property type="molecule type" value="Genomic_DNA"/>
</dbReference>
<comment type="caution">
    <text evidence="2">The sequence shown here is derived from an EMBL/GenBank/DDBJ whole genome shotgun (WGS) entry which is preliminary data.</text>
</comment>
<dbReference type="RefSeq" id="XP_046075354.1">
    <property type="nucleotide sequence ID" value="XM_046213728.1"/>
</dbReference>
<feature type="region of interest" description="Disordered" evidence="1">
    <location>
        <begin position="117"/>
        <end position="164"/>
    </location>
</feature>
<protein>
    <submittedName>
        <fullName evidence="2">Uncharacterized protein</fullName>
    </submittedName>
</protein>
<feature type="region of interest" description="Disordered" evidence="1">
    <location>
        <begin position="58"/>
        <end position="77"/>
    </location>
</feature>
<organism evidence="2 3">
    <name type="scientific">Talaromyces proteolyticus</name>
    <dbReference type="NCBI Taxonomy" id="1131652"/>
    <lineage>
        <taxon>Eukaryota</taxon>
        <taxon>Fungi</taxon>
        <taxon>Dikarya</taxon>
        <taxon>Ascomycota</taxon>
        <taxon>Pezizomycotina</taxon>
        <taxon>Eurotiomycetes</taxon>
        <taxon>Eurotiomycetidae</taxon>
        <taxon>Eurotiales</taxon>
        <taxon>Trichocomaceae</taxon>
        <taxon>Talaromyces</taxon>
        <taxon>Talaromyces sect. Bacilispori</taxon>
    </lineage>
</organism>
<proteinExistence type="predicted"/>
<evidence type="ECO:0000313" key="2">
    <source>
        <dbReference type="EMBL" id="KAH8701978.1"/>
    </source>
</evidence>
<dbReference type="GeneID" id="70244015"/>
<name>A0AAD4Q3N9_9EURO</name>